<dbReference type="EMBL" id="FNYH01000003">
    <property type="protein sequence ID" value="SEI52095.1"/>
    <property type="molecule type" value="Genomic_DNA"/>
</dbReference>
<comment type="function">
    <text evidence="4">Catalyzes two steps in the biosynthesis of coenzyme A. In the first step cysteine is conjugated to 4'-phosphopantothenate to form 4-phosphopantothenoylcysteine, in the latter compound is decarboxylated to form 4'-phosphopantotheine.</text>
</comment>
<keyword evidence="3 4" id="KW-0436">Ligase</keyword>
<gene>
    <name evidence="3" type="primary">coaBC</name>
    <name evidence="7" type="ORF">SAMN05421831_103163</name>
</gene>
<dbReference type="STRING" id="64971.SAMN05421831_103163"/>
<feature type="binding site" evidence="3">
    <location>
        <position position="340"/>
    </location>
    <ligand>
        <name>CTP</name>
        <dbReference type="ChEBI" id="CHEBI:37563"/>
    </ligand>
</feature>
<keyword evidence="3 4" id="KW-0288">FMN</keyword>
<feature type="binding site" evidence="3">
    <location>
        <position position="279"/>
    </location>
    <ligand>
        <name>CTP</name>
        <dbReference type="ChEBI" id="CHEBI:37563"/>
    </ligand>
</feature>
<evidence type="ECO:0000256" key="3">
    <source>
        <dbReference type="HAMAP-Rule" id="MF_02225"/>
    </source>
</evidence>
<feature type="binding site" evidence="3">
    <location>
        <position position="344"/>
    </location>
    <ligand>
        <name>CTP</name>
        <dbReference type="ChEBI" id="CHEBI:37563"/>
    </ligand>
</feature>
<dbReference type="Gene3D" id="3.40.50.1950">
    <property type="entry name" value="Flavin prenyltransferase-like"/>
    <property type="match status" value="1"/>
</dbReference>
<feature type="binding site" evidence="3">
    <location>
        <position position="289"/>
    </location>
    <ligand>
        <name>CTP</name>
        <dbReference type="ChEBI" id="CHEBI:37563"/>
    </ligand>
</feature>
<feature type="active site" description="Proton donor" evidence="3">
    <location>
        <position position="159"/>
    </location>
</feature>
<dbReference type="NCBIfam" id="TIGR00521">
    <property type="entry name" value="coaBC_dfp"/>
    <property type="match status" value="1"/>
</dbReference>
<dbReference type="UniPathway" id="UPA00241">
    <property type="reaction ID" value="UER00353"/>
</dbReference>
<dbReference type="EC" id="6.3.2.5" evidence="3"/>
<protein>
    <recommendedName>
        <fullName evidence="3">Coenzyme A biosynthesis bifunctional protein CoaBC</fullName>
    </recommendedName>
    <alternativeName>
        <fullName evidence="3">DNA/pantothenate metabolism flavoprotein</fullName>
    </alternativeName>
    <alternativeName>
        <fullName evidence="3">Phosphopantothenoylcysteine synthetase/decarboxylase</fullName>
        <shortName evidence="3">PPCS-PPCDC</shortName>
    </alternativeName>
    <domain>
        <recommendedName>
            <fullName evidence="3">Phosphopantothenoylcysteine decarboxylase</fullName>
            <shortName evidence="3">PPC decarboxylase</shortName>
            <shortName evidence="3">PPC-DC</shortName>
            <ecNumber evidence="3">4.1.1.36</ecNumber>
        </recommendedName>
        <alternativeName>
            <fullName evidence="3">CoaC</fullName>
        </alternativeName>
    </domain>
    <domain>
        <recommendedName>
            <fullName evidence="3">Phosphopantothenate--cysteine ligase</fullName>
            <ecNumber evidence="3">6.3.2.5</ecNumber>
        </recommendedName>
        <alternativeName>
            <fullName evidence="3">CoaB</fullName>
        </alternativeName>
        <alternativeName>
            <fullName evidence="3">Phosphopantothenoylcysteine synthetase</fullName>
            <shortName evidence="3">PPC synthetase</shortName>
            <shortName evidence="3">PPC-S</shortName>
        </alternativeName>
    </domain>
</protein>
<dbReference type="Pfam" id="PF02441">
    <property type="entry name" value="Flavoprotein"/>
    <property type="match status" value="1"/>
</dbReference>
<keyword evidence="3 4" id="KW-0285">Flavoprotein</keyword>
<comment type="catalytic activity">
    <reaction evidence="3 4">
        <text>N-[(R)-4-phosphopantothenoyl]-L-cysteine + H(+) = (R)-4'-phosphopantetheine + CO2</text>
        <dbReference type="Rhea" id="RHEA:16793"/>
        <dbReference type="ChEBI" id="CHEBI:15378"/>
        <dbReference type="ChEBI" id="CHEBI:16526"/>
        <dbReference type="ChEBI" id="CHEBI:59458"/>
        <dbReference type="ChEBI" id="CHEBI:61723"/>
        <dbReference type="EC" id="4.1.1.36"/>
    </reaction>
</comment>
<dbReference type="SUPFAM" id="SSF102645">
    <property type="entry name" value="CoaB-like"/>
    <property type="match status" value="1"/>
</dbReference>
<dbReference type="InterPro" id="IPR003382">
    <property type="entry name" value="Flavoprotein"/>
</dbReference>
<dbReference type="InterPro" id="IPR035929">
    <property type="entry name" value="CoaB-like_sf"/>
</dbReference>
<comment type="similarity">
    <text evidence="3 4">In the C-terminal section; belongs to the PPC synthetase family.</text>
</comment>
<comment type="similarity">
    <text evidence="3 4">In the N-terminal section; belongs to the HFCD (homo-oligomeric flavin containing Cys decarboxylase) superfamily.</text>
</comment>
<feature type="region of interest" description="Phosphopantothenoylcysteine decarboxylase" evidence="3">
    <location>
        <begin position="1"/>
        <end position="190"/>
    </location>
</feature>
<evidence type="ECO:0000256" key="2">
    <source>
        <dbReference type="ARBA" id="ARBA00023239"/>
    </source>
</evidence>
<comment type="cofactor">
    <cofactor evidence="3">
        <name>Mg(2+)</name>
        <dbReference type="ChEBI" id="CHEBI:18420"/>
    </cofactor>
</comment>
<comment type="catalytic activity">
    <reaction evidence="3 4">
        <text>(R)-4'-phosphopantothenate + L-cysteine + CTP = N-[(R)-4-phosphopantothenoyl]-L-cysteine + CMP + diphosphate + H(+)</text>
        <dbReference type="Rhea" id="RHEA:19397"/>
        <dbReference type="ChEBI" id="CHEBI:10986"/>
        <dbReference type="ChEBI" id="CHEBI:15378"/>
        <dbReference type="ChEBI" id="CHEBI:33019"/>
        <dbReference type="ChEBI" id="CHEBI:35235"/>
        <dbReference type="ChEBI" id="CHEBI:37563"/>
        <dbReference type="ChEBI" id="CHEBI:59458"/>
        <dbReference type="ChEBI" id="CHEBI:60377"/>
        <dbReference type="EC" id="6.3.2.5"/>
    </reaction>
</comment>
<evidence type="ECO:0000259" key="6">
    <source>
        <dbReference type="Pfam" id="PF04127"/>
    </source>
</evidence>
<dbReference type="GO" id="GO:0015937">
    <property type="term" value="P:coenzyme A biosynthetic process"/>
    <property type="evidence" value="ECO:0007669"/>
    <property type="project" value="UniProtKB-UniRule"/>
</dbReference>
<dbReference type="InterPro" id="IPR036551">
    <property type="entry name" value="Flavin_trans-like"/>
</dbReference>
<evidence type="ECO:0000256" key="1">
    <source>
        <dbReference type="ARBA" id="ARBA00022793"/>
    </source>
</evidence>
<dbReference type="InterPro" id="IPR005252">
    <property type="entry name" value="CoaBC"/>
</dbReference>
<evidence type="ECO:0000259" key="5">
    <source>
        <dbReference type="Pfam" id="PF02441"/>
    </source>
</evidence>
<dbReference type="GO" id="GO:0004633">
    <property type="term" value="F:phosphopantothenoylcysteine decarboxylase activity"/>
    <property type="evidence" value="ECO:0007669"/>
    <property type="project" value="UniProtKB-UniRule"/>
</dbReference>
<feature type="domain" description="DNA/pantothenate metabolism flavoprotein C-terminal" evidence="6">
    <location>
        <begin position="187"/>
        <end position="397"/>
    </location>
</feature>
<evidence type="ECO:0000313" key="7">
    <source>
        <dbReference type="EMBL" id="SEI52095.1"/>
    </source>
</evidence>
<keyword evidence="1 3" id="KW-0210">Decarboxylase</keyword>
<comment type="cofactor">
    <cofactor evidence="3">
        <name>FMN</name>
        <dbReference type="ChEBI" id="CHEBI:58210"/>
    </cofactor>
    <text evidence="3">Binds 1 FMN per subunit.</text>
</comment>
<dbReference type="GO" id="GO:0010181">
    <property type="term" value="F:FMN binding"/>
    <property type="evidence" value="ECO:0007669"/>
    <property type="project" value="UniProtKB-UniRule"/>
</dbReference>
<keyword evidence="3" id="KW-0511">Multifunctional enzyme</keyword>
<keyword evidence="2 3" id="KW-0456">Lyase</keyword>
<name>A0A1H6RKH7_9GAMM</name>
<comment type="caution">
    <text evidence="3">Lacks conserved residue(s) required for the propagation of feature annotation.</text>
</comment>
<sequence>MTSLKDQRILVCISGGIAAYKSAHLVRLLTQAGAQVRVAMTQAAQAFITPLTLQALSQSPVHTSLLDADAEAGMGHIELARWAHKIVIAPATADLMARLAHGHADDLVSTLYLASQAPVFIAPAMNQAMWAHPATQANLQILRTHQVHILGPASGEQACGDLGMGRMLEPEQIVAALQAAVGVQQAQGPKVVITAGPTREPIDPVRYISNHSSGKMGYALAAAAQALGCQVTLVSGPTQLACPSGVTRVDVESAEQMLAACLSEVAQTDIFIAAAAVADYRLAEVAVHKLKKDQSQQGLTLNLVENPDIVATIAQHQQRPALVVGFAAETQKVQAYALAKLQRKGLDMMIANDVSNPEIGFHSDHNAVTLITKDRQQAFDIQSKKELAHQLMTEILQAYTNQESLSNRE</sequence>
<feature type="domain" description="Flavoprotein" evidence="5">
    <location>
        <begin position="8"/>
        <end position="177"/>
    </location>
</feature>
<dbReference type="EC" id="4.1.1.36" evidence="3"/>
<dbReference type="AlphaFoldDB" id="A0A1H6RKH7"/>
<organism evidence="7 8">
    <name type="scientific">Allopseudospirillum japonicum</name>
    <dbReference type="NCBI Taxonomy" id="64971"/>
    <lineage>
        <taxon>Bacteria</taxon>
        <taxon>Pseudomonadati</taxon>
        <taxon>Pseudomonadota</taxon>
        <taxon>Gammaproteobacteria</taxon>
        <taxon>Oceanospirillales</taxon>
        <taxon>Oceanospirillaceae</taxon>
        <taxon>Allopseudospirillum</taxon>
    </lineage>
</organism>
<reference evidence="8" key="1">
    <citation type="submission" date="2016-10" db="EMBL/GenBank/DDBJ databases">
        <authorList>
            <person name="Varghese N."/>
            <person name="Submissions S."/>
        </authorList>
    </citation>
    <scope>NUCLEOTIDE SEQUENCE [LARGE SCALE GENOMIC DNA]</scope>
    <source>
        <strain evidence="8">DSM 7165</strain>
    </source>
</reference>
<dbReference type="Pfam" id="PF04127">
    <property type="entry name" value="DFP"/>
    <property type="match status" value="1"/>
</dbReference>
<evidence type="ECO:0000256" key="4">
    <source>
        <dbReference type="RuleBase" id="RU364078"/>
    </source>
</evidence>
<dbReference type="InterPro" id="IPR007085">
    <property type="entry name" value="DNA/pantothenate-metab_flavo_C"/>
</dbReference>
<dbReference type="PANTHER" id="PTHR14359:SF6">
    <property type="entry name" value="PHOSPHOPANTOTHENOYLCYSTEINE DECARBOXYLASE"/>
    <property type="match status" value="1"/>
</dbReference>
<dbReference type="GO" id="GO:0015941">
    <property type="term" value="P:pantothenate catabolic process"/>
    <property type="evidence" value="ECO:0007669"/>
    <property type="project" value="InterPro"/>
</dbReference>
<dbReference type="Proteomes" id="UP000242999">
    <property type="component" value="Unassembled WGS sequence"/>
</dbReference>
<dbReference type="HAMAP" id="MF_02225">
    <property type="entry name" value="CoaBC"/>
    <property type="match status" value="1"/>
</dbReference>
<keyword evidence="8" id="KW-1185">Reference proteome</keyword>
<comment type="function">
    <text evidence="3">Catalyzes two sequential steps in the biosynthesis of coenzyme A. In the first step cysteine is conjugated to 4'-phosphopantothenate to form 4-phosphopantothenoylcysteine. In the second step the latter compound is decarboxylated to form 4'-phosphopantotheine.</text>
</comment>
<dbReference type="GO" id="GO:0071513">
    <property type="term" value="C:phosphopantothenoylcysteine decarboxylase complex"/>
    <property type="evidence" value="ECO:0007669"/>
    <property type="project" value="TreeGrafter"/>
</dbReference>
<keyword evidence="3" id="KW-0479">Metal-binding</keyword>
<keyword evidence="3" id="KW-0460">Magnesium</keyword>
<dbReference type="PANTHER" id="PTHR14359">
    <property type="entry name" value="HOMO-OLIGOMERIC FLAVIN CONTAINING CYS DECARBOXYLASE FAMILY"/>
    <property type="match status" value="1"/>
</dbReference>
<dbReference type="Gene3D" id="3.40.50.10300">
    <property type="entry name" value="CoaB-like"/>
    <property type="match status" value="1"/>
</dbReference>
<dbReference type="OrthoDB" id="9802554at2"/>
<comment type="pathway">
    <text evidence="3 4">Cofactor biosynthesis; coenzyme A biosynthesis; CoA from (R)-pantothenate: step 2/5.</text>
</comment>
<comment type="pathway">
    <text evidence="3 4">Cofactor biosynthesis; coenzyme A biosynthesis; CoA from (R)-pantothenate: step 3/5.</text>
</comment>
<feature type="region of interest" description="Phosphopantothenate--cysteine ligase" evidence="3">
    <location>
        <begin position="191"/>
        <end position="409"/>
    </location>
</feature>
<accession>A0A1H6RKH7</accession>
<feature type="binding site" evidence="3">
    <location>
        <begin position="307"/>
        <end position="310"/>
    </location>
    <ligand>
        <name>CTP</name>
        <dbReference type="ChEBI" id="CHEBI:37563"/>
    </ligand>
</feature>
<dbReference type="GO" id="GO:0046872">
    <property type="term" value="F:metal ion binding"/>
    <property type="evidence" value="ECO:0007669"/>
    <property type="project" value="UniProtKB-KW"/>
</dbReference>
<dbReference type="SUPFAM" id="SSF52507">
    <property type="entry name" value="Homo-oligomeric flavin-containing Cys decarboxylases, HFCD"/>
    <property type="match status" value="1"/>
</dbReference>
<dbReference type="GO" id="GO:0004632">
    <property type="term" value="F:phosphopantothenate--cysteine ligase activity"/>
    <property type="evidence" value="ECO:0007669"/>
    <property type="project" value="UniProtKB-UniRule"/>
</dbReference>
<feature type="binding site" evidence="3">
    <location>
        <position position="326"/>
    </location>
    <ligand>
        <name>CTP</name>
        <dbReference type="ChEBI" id="CHEBI:37563"/>
    </ligand>
</feature>
<proteinExistence type="inferred from homology"/>
<dbReference type="RefSeq" id="WP_093308817.1">
    <property type="nucleotide sequence ID" value="NZ_FNYH01000003.1"/>
</dbReference>
<evidence type="ECO:0000313" key="8">
    <source>
        <dbReference type="Proteomes" id="UP000242999"/>
    </source>
</evidence>